<keyword evidence="3" id="KW-1185">Reference proteome</keyword>
<evidence type="ECO:0000256" key="1">
    <source>
        <dbReference type="SAM" id="SignalP"/>
    </source>
</evidence>
<reference evidence="2 3" key="1">
    <citation type="submission" date="2017-06" db="EMBL/GenBank/DDBJ databases">
        <authorList>
            <person name="Kim H.J."/>
            <person name="Triplett B.A."/>
        </authorList>
    </citation>
    <scope>NUCLEOTIDE SEQUENCE [LARGE SCALE GENOMIC DNA]</scope>
    <source>
        <strain evidence="2 3">DSM 19307</strain>
    </source>
</reference>
<sequence length="315" mass="35346">MKIKFAAVFTCISFFTLAQTQTPSDTTYWRIGGSSSLTFSQVSLTNWAAGGQNSVAINGNISAFANRVKDRGKWENSIDLAYGLIKQGEFDFSKSDDLINLATKYSYKVNKDNGKWFYTAILDFRTQFANGYETPLQINRISDFMAPGYLTIGTGIAFDPNERLSFSMQPITGKFTFVLDQDLADEGRYGVDPIVYNADSSRVISKGQNIRSEFGTFFRAKYKNDFFESKLELFTGYTESQGEIDVNWQNALVLNVTKALTMNAFTHLIYDKDILIGVDDDGDGEIDEGSEKPRVQFKNVIGIGLTYKFGKQRAQ</sequence>
<gene>
    <name evidence="2" type="ORF">SAMN05421640_3518</name>
</gene>
<accession>A0A239M1H2</accession>
<organism evidence="2 3">
    <name type="scientific">Ekhidna lutea</name>
    <dbReference type="NCBI Taxonomy" id="447679"/>
    <lineage>
        <taxon>Bacteria</taxon>
        <taxon>Pseudomonadati</taxon>
        <taxon>Bacteroidota</taxon>
        <taxon>Cytophagia</taxon>
        <taxon>Cytophagales</taxon>
        <taxon>Reichenbachiellaceae</taxon>
        <taxon>Ekhidna</taxon>
    </lineage>
</organism>
<feature type="chain" id="PRO_5012286121" description="DUF3078 domain-containing protein" evidence="1">
    <location>
        <begin position="21"/>
        <end position="315"/>
    </location>
</feature>
<dbReference type="Pfam" id="PF11276">
    <property type="entry name" value="DUF3078"/>
    <property type="match status" value="1"/>
</dbReference>
<protein>
    <recommendedName>
        <fullName evidence="4">DUF3078 domain-containing protein</fullName>
    </recommendedName>
</protein>
<evidence type="ECO:0000313" key="3">
    <source>
        <dbReference type="Proteomes" id="UP000198393"/>
    </source>
</evidence>
<dbReference type="Proteomes" id="UP000198393">
    <property type="component" value="Unassembled WGS sequence"/>
</dbReference>
<dbReference type="OrthoDB" id="1495718at2"/>
<dbReference type="InterPro" id="IPR021428">
    <property type="entry name" value="DUF3078"/>
</dbReference>
<evidence type="ECO:0000313" key="2">
    <source>
        <dbReference type="EMBL" id="SNT35814.1"/>
    </source>
</evidence>
<dbReference type="EMBL" id="FZPD01000006">
    <property type="protein sequence ID" value="SNT35814.1"/>
    <property type="molecule type" value="Genomic_DNA"/>
</dbReference>
<evidence type="ECO:0008006" key="4">
    <source>
        <dbReference type="Google" id="ProtNLM"/>
    </source>
</evidence>
<keyword evidence="1" id="KW-0732">Signal</keyword>
<feature type="signal peptide" evidence="1">
    <location>
        <begin position="1"/>
        <end position="20"/>
    </location>
</feature>
<name>A0A239M1H2_EKHLU</name>
<dbReference type="RefSeq" id="WP_089358187.1">
    <property type="nucleotide sequence ID" value="NZ_FZPD01000006.1"/>
</dbReference>
<proteinExistence type="predicted"/>
<dbReference type="AlphaFoldDB" id="A0A239M1H2"/>